<feature type="domain" description="DEUBAD" evidence="4">
    <location>
        <begin position="90"/>
        <end position="203"/>
    </location>
</feature>
<comment type="subcellular location">
    <subcellularLocation>
        <location evidence="1">Nucleus</location>
    </subcellularLocation>
</comment>
<evidence type="ECO:0000313" key="5">
    <source>
        <dbReference type="EMBL" id="KAJ3687672.1"/>
    </source>
</evidence>
<protein>
    <recommendedName>
        <fullName evidence="4">DEUBAD domain-containing protein</fullName>
    </recommendedName>
</protein>
<dbReference type="CDD" id="cd21865">
    <property type="entry name" value="DEUBAD_NFRKB"/>
    <property type="match status" value="1"/>
</dbReference>
<proteinExistence type="predicted"/>
<feature type="region of interest" description="Disordered" evidence="3">
    <location>
        <begin position="962"/>
        <end position="1054"/>
    </location>
</feature>
<keyword evidence="2" id="KW-0539">Nucleus</keyword>
<dbReference type="GO" id="GO:0031011">
    <property type="term" value="C:Ino80 complex"/>
    <property type="evidence" value="ECO:0007669"/>
    <property type="project" value="InterPro"/>
</dbReference>
<feature type="region of interest" description="Disordered" evidence="3">
    <location>
        <begin position="591"/>
        <end position="618"/>
    </location>
</feature>
<feature type="compositionally biased region" description="Low complexity" evidence="3">
    <location>
        <begin position="1023"/>
        <end position="1034"/>
    </location>
</feature>
<feature type="region of interest" description="Disordered" evidence="3">
    <location>
        <begin position="1"/>
        <end position="77"/>
    </location>
</feature>
<feature type="region of interest" description="Disordered" evidence="3">
    <location>
        <begin position="415"/>
        <end position="434"/>
    </location>
</feature>
<organism evidence="5 6">
    <name type="scientific">Rhynchospora tenuis</name>
    <dbReference type="NCBI Taxonomy" id="198213"/>
    <lineage>
        <taxon>Eukaryota</taxon>
        <taxon>Viridiplantae</taxon>
        <taxon>Streptophyta</taxon>
        <taxon>Embryophyta</taxon>
        <taxon>Tracheophyta</taxon>
        <taxon>Spermatophyta</taxon>
        <taxon>Magnoliopsida</taxon>
        <taxon>Liliopsida</taxon>
        <taxon>Poales</taxon>
        <taxon>Cyperaceae</taxon>
        <taxon>Cyperoideae</taxon>
        <taxon>Rhynchosporeae</taxon>
        <taxon>Rhynchospora</taxon>
    </lineage>
</organism>
<dbReference type="Pfam" id="PF25793">
    <property type="entry name" value="WHD_2nd_NFRKB"/>
    <property type="match status" value="1"/>
</dbReference>
<feature type="region of interest" description="Disordered" evidence="3">
    <location>
        <begin position="353"/>
        <end position="383"/>
    </location>
</feature>
<comment type="caution">
    <text evidence="5">The sequence shown here is derived from an EMBL/GenBank/DDBJ whole genome shotgun (WGS) entry which is preliminary data.</text>
</comment>
<dbReference type="EMBL" id="JAMRDG010000002">
    <property type="protein sequence ID" value="KAJ3687672.1"/>
    <property type="molecule type" value="Genomic_DNA"/>
</dbReference>
<evidence type="ECO:0000256" key="2">
    <source>
        <dbReference type="ARBA" id="ARBA00023242"/>
    </source>
</evidence>
<keyword evidence="6" id="KW-1185">Reference proteome</keyword>
<name>A0AAD5Z6A1_9POAL</name>
<reference evidence="5 6" key="1">
    <citation type="journal article" date="2022" name="Cell">
        <title>Repeat-based holocentromeres influence genome architecture and karyotype evolution.</title>
        <authorList>
            <person name="Hofstatter P.G."/>
            <person name="Thangavel G."/>
            <person name="Lux T."/>
            <person name="Neumann P."/>
            <person name="Vondrak T."/>
            <person name="Novak P."/>
            <person name="Zhang M."/>
            <person name="Costa L."/>
            <person name="Castellani M."/>
            <person name="Scott A."/>
            <person name="Toegelov H."/>
            <person name="Fuchs J."/>
            <person name="Mata-Sucre Y."/>
            <person name="Dias Y."/>
            <person name="Vanzela A.L.L."/>
            <person name="Huettel B."/>
            <person name="Almeida C.C.S."/>
            <person name="Simkova H."/>
            <person name="Souza G."/>
            <person name="Pedrosa-Harand A."/>
            <person name="Macas J."/>
            <person name="Mayer K.F.X."/>
            <person name="Houben A."/>
            <person name="Marques A."/>
        </authorList>
    </citation>
    <scope>NUCLEOTIDE SEQUENCE [LARGE SCALE GENOMIC DNA]</scope>
    <source>
        <strain evidence="5">RhyTen1mFocal</strain>
    </source>
</reference>
<dbReference type="InterPro" id="IPR057748">
    <property type="entry name" value="NFRKB_WH_2"/>
</dbReference>
<evidence type="ECO:0000256" key="1">
    <source>
        <dbReference type="ARBA" id="ARBA00004123"/>
    </source>
</evidence>
<gene>
    <name evidence="5" type="ORF">LUZ61_016836</name>
</gene>
<evidence type="ECO:0000259" key="4">
    <source>
        <dbReference type="PROSITE" id="PS51916"/>
    </source>
</evidence>
<evidence type="ECO:0000256" key="3">
    <source>
        <dbReference type="SAM" id="MobiDB-lite"/>
    </source>
</evidence>
<dbReference type="InterPro" id="IPR024867">
    <property type="entry name" value="NFRKB"/>
</dbReference>
<dbReference type="PANTHER" id="PTHR13052">
    <property type="entry name" value="NFRKB-RELATED"/>
    <property type="match status" value="1"/>
</dbReference>
<evidence type="ECO:0000313" key="6">
    <source>
        <dbReference type="Proteomes" id="UP001210211"/>
    </source>
</evidence>
<dbReference type="PROSITE" id="PS51916">
    <property type="entry name" value="DEUBAD"/>
    <property type="match status" value="1"/>
</dbReference>
<feature type="region of interest" description="Disordered" evidence="3">
    <location>
        <begin position="854"/>
        <end position="875"/>
    </location>
</feature>
<dbReference type="InterPro" id="IPR044867">
    <property type="entry name" value="DEUBAD_dom"/>
</dbReference>
<sequence>MAIVKVGNAFRGSPSSHQMYEEEEELEPQTSSGSSDSDSDQTGTSGSVAGSSGSESDSAMGPDEPDLDLTGPVEPGTDLCQVRDQTCTLPTELYNLNGLSEILSVETWNNCLTEEERLALSALLPDMDHETFINTLSDLFGGKNFHFGSPMTTLFTQLKGGLCAPRIVLYRRGSKFLEKRKYYHDLHNYHISMLGSLMEMKDAWESCKGYTVQEKLQLLDVIKSEKALASAENDTREFESETDSRELEVCLKKDKKSKYGKAVIPEPVRTKVKVKGYGGHSGKMPSEYHDKRLGKVNQSVTVAAFAPRSSENTRKGKHFEEREDLVYPLHQGKIMQAAPPDSRPKVKSLYKNKVTEMQPNQRGKMYKQNEETDSDSSEQLAESEEAHKLNYNITKKALQLSLPYKREYSEISREVEPFSAKAKKKSRSSEPSYAEEEVQLVKRVYIPVSSDKVKLPPVESYTLERKRKPIVDPTYSSQQVNGDTKISLSKTRDDLIKRKKLANNEGLIRKSTPSYVENVVSGPPLTSCSKKAKGKVNVVDNIVNNNSMQVEKPVDPFGMESGPNKHSKDINVAKKKGKKKPDPVPELVTVIPAEPVLPEKSLPDPEPEPEKPAKKPSILITPTIHTGFSFSIIHLLSAVRKAMISPVEEDGSGTGMGGNVNQEQKPNTPSLTVQDIVNRVKSNPGDPFILETQEPLQDLVRGVLKILSSKTAPLGAKGWKQLVAYEKSNKTWTWVGPVNPATSDSDPFEEDTSSDAWGIPHKMLVKLVDAFANWLKSGQDTLQQIGSLPAPPASLLSCPDEKERFKDLRAQKSLNTISPSSDEVKAYFRKEEVLRYSIPDRAFSYTAADGKKSTVAPLRRGGGKPTSKARDHFMLKPDRPPHVTILCLVRDAAARLPGSIGTRADVCTLLRDSQYIVEDVSDAQVNQVVSGALDRLHYERDPCVQFDADRKLWVYLHRDREEEDFEDDGTSSTKKWKRPRKDGAEADAGAVVGGSGLDPDASGDTGTKTGAGDTGTRTVASETGTKTGAGDTGTRIGDGAGASTSSDPPVEKVEKKVEIVCENVPPSSKSSVGGLASTTALTSGKGFGVSTGFGTSTGLSSGAKMLCRENSTNDDFDDEDAGKERLFGAILM</sequence>
<dbReference type="PANTHER" id="PTHR13052:SF0">
    <property type="entry name" value="DNA-BINDING PROTEIN-LIKE"/>
    <property type="match status" value="1"/>
</dbReference>
<dbReference type="AlphaFoldDB" id="A0AAD5Z6A1"/>
<feature type="compositionally biased region" description="Low complexity" evidence="3">
    <location>
        <begin position="1003"/>
        <end position="1016"/>
    </location>
</feature>
<dbReference type="Proteomes" id="UP001210211">
    <property type="component" value="Unassembled WGS sequence"/>
</dbReference>
<accession>A0AAD5Z6A1</accession>
<feature type="compositionally biased region" description="Low complexity" evidence="3">
    <location>
        <begin position="29"/>
        <end position="61"/>
    </location>
</feature>